<accession>A0A0R3TLW1</accession>
<proteinExistence type="inferred from homology"/>
<comment type="catalytic activity">
    <reaction evidence="6">
        <text>1D-myo-inositol 1,4,5-trisphosphate + 2 ATP = 1D-myo-inositol 1,3,4,5,6-pentakisphosphate + 2 ADP + 2 H(+)</text>
        <dbReference type="Rhea" id="RHEA:32359"/>
        <dbReference type="ChEBI" id="CHEBI:15378"/>
        <dbReference type="ChEBI" id="CHEBI:30616"/>
        <dbReference type="ChEBI" id="CHEBI:57733"/>
        <dbReference type="ChEBI" id="CHEBI:203600"/>
        <dbReference type="ChEBI" id="CHEBI:456216"/>
        <dbReference type="EC" id="2.7.1.151"/>
    </reaction>
</comment>
<dbReference type="SUPFAM" id="SSF56104">
    <property type="entry name" value="SAICAR synthase-like"/>
    <property type="match status" value="1"/>
</dbReference>
<organism evidence="11">
    <name type="scientific">Rodentolepis nana</name>
    <name type="common">Dwarf tapeworm</name>
    <name type="synonym">Hymenolepis nana</name>
    <dbReference type="NCBI Taxonomy" id="102285"/>
    <lineage>
        <taxon>Eukaryota</taxon>
        <taxon>Metazoa</taxon>
        <taxon>Spiralia</taxon>
        <taxon>Lophotrochozoa</taxon>
        <taxon>Platyhelminthes</taxon>
        <taxon>Cestoda</taxon>
        <taxon>Eucestoda</taxon>
        <taxon>Cyclophyllidea</taxon>
        <taxon>Hymenolepididae</taxon>
        <taxon>Rodentolepis</taxon>
    </lineage>
</organism>
<dbReference type="Gene3D" id="3.30.470.160">
    <property type="entry name" value="Inositol polyphosphate kinase"/>
    <property type="match status" value="1"/>
</dbReference>
<dbReference type="GO" id="GO:0005524">
    <property type="term" value="F:ATP binding"/>
    <property type="evidence" value="ECO:0007669"/>
    <property type="project" value="UniProtKB-KW"/>
</dbReference>
<keyword evidence="5" id="KW-0067">ATP-binding</keyword>
<protein>
    <recommendedName>
        <fullName evidence="8">Kinase</fullName>
        <ecNumber evidence="8">2.7.-.-</ecNumber>
    </recommendedName>
</protein>
<reference evidence="11" key="1">
    <citation type="submission" date="2017-02" db="UniProtKB">
        <authorList>
            <consortium name="WormBaseParasite"/>
        </authorList>
    </citation>
    <scope>IDENTIFICATION</scope>
</reference>
<dbReference type="Proteomes" id="UP000278807">
    <property type="component" value="Unassembled WGS sequence"/>
</dbReference>
<sequence>MEDKSTNEPKFLLNGELAAHLLPGDLDDFNSLVGGINPNKPHKDKFLMDHSKRILYKILSSQPKGYNEARFYHLVFCGNSDPFLKTLRDFLPAYRGLFHRPTTRQYFIALDNVQYGMRNPNSMDVKLGQQSYVPTASPNKMKTEEAKYRWRRQLGFFITGMKLDGIFYDRNHGSSLCPDTIYEKGICLFLDGKVDNEKVKLQRRSILGRMFAERVGSLKAWFETQETHRFIASSLFLCYDWQGCDIKPIISFHLIDFARWYTVENTGNEMPSRDENCLFGLKKLHSLFQQASEKTLNN</sequence>
<dbReference type="GO" id="GO:0032958">
    <property type="term" value="P:inositol phosphate biosynthetic process"/>
    <property type="evidence" value="ECO:0007669"/>
    <property type="project" value="InterPro"/>
</dbReference>
<keyword evidence="2 8" id="KW-0808">Transferase</keyword>
<evidence type="ECO:0000256" key="2">
    <source>
        <dbReference type="ARBA" id="ARBA00022679"/>
    </source>
</evidence>
<dbReference type="EC" id="2.7.-.-" evidence="8"/>
<dbReference type="GO" id="GO:0005737">
    <property type="term" value="C:cytoplasm"/>
    <property type="evidence" value="ECO:0007669"/>
    <property type="project" value="TreeGrafter"/>
</dbReference>
<dbReference type="OrthoDB" id="338650at2759"/>
<evidence type="ECO:0000256" key="8">
    <source>
        <dbReference type="RuleBase" id="RU363090"/>
    </source>
</evidence>
<evidence type="ECO:0000256" key="5">
    <source>
        <dbReference type="ARBA" id="ARBA00022840"/>
    </source>
</evidence>
<comment type="catalytic activity">
    <reaction evidence="7">
        <text>1D-myo-inositol 1,3,4,6-tetrakisphosphate + ATP = 1D-myo-inositol 1,3,4,5,6-pentakisphosphate + ADP + H(+)</text>
        <dbReference type="Rhea" id="RHEA:12717"/>
        <dbReference type="ChEBI" id="CHEBI:15378"/>
        <dbReference type="ChEBI" id="CHEBI:30616"/>
        <dbReference type="ChEBI" id="CHEBI:57660"/>
        <dbReference type="ChEBI" id="CHEBI:57733"/>
        <dbReference type="ChEBI" id="CHEBI:456216"/>
        <dbReference type="EC" id="2.7.1.140"/>
    </reaction>
</comment>
<evidence type="ECO:0000256" key="3">
    <source>
        <dbReference type="ARBA" id="ARBA00022741"/>
    </source>
</evidence>
<gene>
    <name evidence="9" type="ORF">HNAJ_LOCUS8258</name>
</gene>
<reference evidence="9 10" key="2">
    <citation type="submission" date="2018-11" db="EMBL/GenBank/DDBJ databases">
        <authorList>
            <consortium name="Pathogen Informatics"/>
        </authorList>
    </citation>
    <scope>NUCLEOTIDE SEQUENCE [LARGE SCALE GENOMIC DNA]</scope>
</reference>
<keyword evidence="10" id="KW-1185">Reference proteome</keyword>
<dbReference type="GO" id="GO:0008440">
    <property type="term" value="F:inositol-1,4,5-trisphosphate 3-kinase activity"/>
    <property type="evidence" value="ECO:0007669"/>
    <property type="project" value="TreeGrafter"/>
</dbReference>
<evidence type="ECO:0000256" key="7">
    <source>
        <dbReference type="ARBA" id="ARBA00036525"/>
    </source>
</evidence>
<dbReference type="WBParaSite" id="HNAJ_0000826201-mRNA-1">
    <property type="protein sequence ID" value="HNAJ_0000826201-mRNA-1"/>
    <property type="gene ID" value="HNAJ_0000826201"/>
</dbReference>
<evidence type="ECO:0000256" key="4">
    <source>
        <dbReference type="ARBA" id="ARBA00022777"/>
    </source>
</evidence>
<evidence type="ECO:0000313" key="10">
    <source>
        <dbReference type="Proteomes" id="UP000278807"/>
    </source>
</evidence>
<evidence type="ECO:0000256" key="1">
    <source>
        <dbReference type="ARBA" id="ARBA00007374"/>
    </source>
</evidence>
<dbReference type="GO" id="GO:0051765">
    <property type="term" value="F:inositol tetrakisphosphate kinase activity"/>
    <property type="evidence" value="ECO:0007669"/>
    <property type="project" value="TreeGrafter"/>
</dbReference>
<dbReference type="EMBL" id="UZAE01012240">
    <property type="protein sequence ID" value="VDO04150.1"/>
    <property type="molecule type" value="Genomic_DNA"/>
</dbReference>
<evidence type="ECO:0000256" key="6">
    <source>
        <dbReference type="ARBA" id="ARBA00036164"/>
    </source>
</evidence>
<name>A0A0R3TLW1_RODNA</name>
<keyword evidence="3" id="KW-0547">Nucleotide-binding</keyword>
<evidence type="ECO:0000313" key="9">
    <source>
        <dbReference type="EMBL" id="VDO04150.1"/>
    </source>
</evidence>
<dbReference type="GO" id="GO:0005634">
    <property type="term" value="C:nucleus"/>
    <property type="evidence" value="ECO:0007669"/>
    <property type="project" value="TreeGrafter"/>
</dbReference>
<dbReference type="Pfam" id="PF03770">
    <property type="entry name" value="IPK"/>
    <property type="match status" value="1"/>
</dbReference>
<evidence type="ECO:0000313" key="11">
    <source>
        <dbReference type="WBParaSite" id="HNAJ_0000826201-mRNA-1"/>
    </source>
</evidence>
<dbReference type="InterPro" id="IPR038286">
    <property type="entry name" value="IPK_sf"/>
</dbReference>
<keyword evidence="4 8" id="KW-0418">Kinase</keyword>
<dbReference type="PANTHER" id="PTHR12400">
    <property type="entry name" value="INOSITOL POLYPHOSPHATE KINASE"/>
    <property type="match status" value="1"/>
</dbReference>
<comment type="similarity">
    <text evidence="1 8">Belongs to the inositol phosphokinase (IPK) family.</text>
</comment>
<dbReference type="STRING" id="102285.A0A0R3TLW1"/>
<dbReference type="InterPro" id="IPR005522">
    <property type="entry name" value="IPK"/>
</dbReference>
<dbReference type="PANTHER" id="PTHR12400:SF51">
    <property type="entry name" value="INOSITOL POLYPHOSPHATE MULTIKINASE"/>
    <property type="match status" value="1"/>
</dbReference>
<dbReference type="AlphaFoldDB" id="A0A0R3TLW1"/>